<name>A0A1G9LHR2_9ACTN</name>
<protein>
    <recommendedName>
        <fullName evidence="1">Allophanate hydrolase C-terminal domain-containing protein</fullName>
    </recommendedName>
</protein>
<organism evidence="2 3">
    <name type="scientific">Glycomyces sambucus</name>
    <dbReference type="NCBI Taxonomy" id="380244"/>
    <lineage>
        <taxon>Bacteria</taxon>
        <taxon>Bacillati</taxon>
        <taxon>Actinomycetota</taxon>
        <taxon>Actinomycetes</taxon>
        <taxon>Glycomycetales</taxon>
        <taxon>Glycomycetaceae</taxon>
        <taxon>Glycomyces</taxon>
    </lineage>
</organism>
<dbReference type="Proteomes" id="UP000198662">
    <property type="component" value="Unassembled WGS sequence"/>
</dbReference>
<dbReference type="RefSeq" id="WP_091053691.1">
    <property type="nucleotide sequence ID" value="NZ_FNGF01000007.1"/>
</dbReference>
<dbReference type="InterPro" id="IPR036568">
    <property type="entry name" value="GGCT-like_sf"/>
</dbReference>
<feature type="domain" description="Allophanate hydrolase C-terminal" evidence="1">
    <location>
        <begin position="2"/>
        <end position="128"/>
    </location>
</feature>
<proteinExistence type="predicted"/>
<dbReference type="Pfam" id="PF21986">
    <property type="entry name" value="AH_C"/>
    <property type="match status" value="1"/>
</dbReference>
<evidence type="ECO:0000313" key="2">
    <source>
        <dbReference type="EMBL" id="SDL61055.1"/>
    </source>
</evidence>
<dbReference type="AlphaFoldDB" id="A0A1G9LHR2"/>
<dbReference type="EMBL" id="FNGF01000007">
    <property type="protein sequence ID" value="SDL61055.1"/>
    <property type="molecule type" value="Genomic_DNA"/>
</dbReference>
<sequence>MVHMFLNGGGMKGGNLHHLIGGAPFLGAATTLPIYRLHSVPLDGAADDHPALEHTGLGDGAAIQGELYDIDFTVLRTSLLPAEPPDLELGVVGLADGTEALGMRLRDSAADLPGLVDITEYGSWRAYKTAKGESP</sequence>
<evidence type="ECO:0000259" key="1">
    <source>
        <dbReference type="Pfam" id="PF21986"/>
    </source>
</evidence>
<keyword evidence="3" id="KW-1185">Reference proteome</keyword>
<gene>
    <name evidence="2" type="ORF">SAMN05216298_4499</name>
</gene>
<dbReference type="OrthoDB" id="424376at2"/>
<evidence type="ECO:0000313" key="3">
    <source>
        <dbReference type="Proteomes" id="UP000198662"/>
    </source>
</evidence>
<dbReference type="Gene3D" id="3.10.490.10">
    <property type="entry name" value="Gamma-glutamyl cyclotransferase-like"/>
    <property type="match status" value="1"/>
</dbReference>
<dbReference type="STRING" id="380244.SAMN05216298_4499"/>
<accession>A0A1G9LHR2</accession>
<dbReference type="SUPFAM" id="SSF110857">
    <property type="entry name" value="Gamma-glutamyl cyclotransferase-like"/>
    <property type="match status" value="1"/>
</dbReference>
<reference evidence="3" key="1">
    <citation type="submission" date="2016-10" db="EMBL/GenBank/DDBJ databases">
        <authorList>
            <person name="Varghese N."/>
            <person name="Submissions S."/>
        </authorList>
    </citation>
    <scope>NUCLEOTIDE SEQUENCE [LARGE SCALE GENOMIC DNA]</scope>
    <source>
        <strain evidence="3">CGMCC 4.3147</strain>
    </source>
</reference>
<dbReference type="InterPro" id="IPR053844">
    <property type="entry name" value="AH_C"/>
</dbReference>